<name>A0A9X3RMH2_9CORY</name>
<accession>A0A9X3RMH2</accession>
<dbReference type="Pfam" id="PF08877">
    <property type="entry name" value="MepB-like"/>
    <property type="match status" value="1"/>
</dbReference>
<organism evidence="1 3">
    <name type="scientific">Corynebacterium yonathiae</name>
    <dbReference type="NCBI Taxonomy" id="2913504"/>
    <lineage>
        <taxon>Bacteria</taxon>
        <taxon>Bacillati</taxon>
        <taxon>Actinomycetota</taxon>
        <taxon>Actinomycetes</taxon>
        <taxon>Mycobacteriales</taxon>
        <taxon>Corynebacteriaceae</taxon>
        <taxon>Corynebacterium</taxon>
    </lineage>
</organism>
<gene>
    <name evidence="1" type="ORF">L8V22_06810</name>
    <name evidence="2" type="ORF">WMQ01_09520</name>
</gene>
<dbReference type="RefSeq" id="WP_238801683.1">
    <property type="nucleotide sequence ID" value="NZ_JAKMUZ010000011.1"/>
</dbReference>
<evidence type="ECO:0000313" key="4">
    <source>
        <dbReference type="Proteomes" id="UP001371299"/>
    </source>
</evidence>
<dbReference type="EMBL" id="JBBMGJ010000021">
    <property type="protein sequence ID" value="MEK0146301.1"/>
    <property type="molecule type" value="Genomic_DNA"/>
</dbReference>
<comment type="caution">
    <text evidence="1">The sequence shown here is derived from an EMBL/GenBank/DDBJ whole genome shotgun (WGS) entry which is preliminary data.</text>
</comment>
<dbReference type="InterPro" id="IPR038231">
    <property type="entry name" value="MepB-like_sf"/>
</dbReference>
<dbReference type="Proteomes" id="UP001371299">
    <property type="component" value="Unassembled WGS sequence"/>
</dbReference>
<reference evidence="2 4" key="2">
    <citation type="submission" date="2024-01" db="EMBL/GenBank/DDBJ databases">
        <title>Description of two novel Corynebacterium species isolated from human nasal passages and skin.</title>
        <authorList>
            <person name="Popowitch E."/>
            <person name="Tran T.H."/>
            <person name="Escapa I.F."/>
            <person name="Bhatt E."/>
            <person name="Sozat A.K."/>
            <person name="Roberts A.Q."/>
            <person name="Segre J.A."/>
            <person name="Kong H."/>
            <person name="Conlan S."/>
            <person name="Lemon K.P."/>
            <person name="Kelly M.S."/>
        </authorList>
    </citation>
    <scope>NUCLEOTIDE SEQUENCE [LARGE SCALE GENOMIC DNA]</scope>
    <source>
        <strain evidence="2 4">KPL2619</strain>
    </source>
</reference>
<reference evidence="1" key="1">
    <citation type="submission" date="2022-02" db="EMBL/GenBank/DDBJ databases">
        <title>Corynebacterium sp. from urogenital microbiome.</title>
        <authorList>
            <person name="Cappelli E.A."/>
            <person name="Ribeiro T.G."/>
            <person name="Peixe L."/>
        </authorList>
    </citation>
    <scope>NUCLEOTIDE SEQUENCE</scope>
    <source>
        <strain evidence="1">C21Ua_68</strain>
    </source>
</reference>
<evidence type="ECO:0000313" key="2">
    <source>
        <dbReference type="EMBL" id="MEK0146301.1"/>
    </source>
</evidence>
<evidence type="ECO:0000313" key="3">
    <source>
        <dbReference type="Proteomes" id="UP001146439"/>
    </source>
</evidence>
<dbReference type="Gene3D" id="3.40.1350.140">
    <property type="entry name" value="MepB-like"/>
    <property type="match status" value="1"/>
</dbReference>
<dbReference type="EMBL" id="JAKMUZ010000011">
    <property type="protein sequence ID" value="MCZ9296271.1"/>
    <property type="molecule type" value="Genomic_DNA"/>
</dbReference>
<dbReference type="Proteomes" id="UP001146439">
    <property type="component" value="Unassembled WGS sequence"/>
</dbReference>
<dbReference type="AlphaFoldDB" id="A0A9X3RMH2"/>
<dbReference type="InterPro" id="IPR011235">
    <property type="entry name" value="MepB-like"/>
</dbReference>
<keyword evidence="4" id="KW-1185">Reference proteome</keyword>
<evidence type="ECO:0000313" key="1">
    <source>
        <dbReference type="EMBL" id="MCZ9296271.1"/>
    </source>
</evidence>
<sequence length="143" mass="15923">MKFESFYRFMASFNLEGTINGTSDNANYESGIAELGAKTWHVRTARTTPSKPGAFVAFWQRNHEGESVPFEDSSCGDGLLVFVIQGDHRGVFQFSNQDLQRLGITSGATPGKRGFRVYPPWSEGLNSNALKTQKQQQASFTEF</sequence>
<protein>
    <submittedName>
        <fullName evidence="1">MepB family protein</fullName>
    </submittedName>
</protein>
<proteinExistence type="predicted"/>